<gene>
    <name evidence="2" type="ORF">Nepgr_022306</name>
</gene>
<accession>A0AAD3SZB2</accession>
<evidence type="ECO:0000313" key="2">
    <source>
        <dbReference type="EMBL" id="GMH20465.1"/>
    </source>
</evidence>
<name>A0AAD3SZB2_NEPGR</name>
<sequence length="111" mass="11925">MPPLGARKLRKRKLNHQKEEMIGGVTRDPLGNAQSKLQQEIAQEFATIMATGTLRASEAAALAARQLDSSIAELSYASLSPKWGQQVDGTLVLSGGPDPCRANYGLALTKY</sequence>
<protein>
    <submittedName>
        <fullName evidence="2">Uncharacterized protein</fullName>
    </submittedName>
</protein>
<proteinExistence type="predicted"/>
<feature type="region of interest" description="Disordered" evidence="1">
    <location>
        <begin position="1"/>
        <end position="30"/>
    </location>
</feature>
<evidence type="ECO:0000256" key="1">
    <source>
        <dbReference type="SAM" id="MobiDB-lite"/>
    </source>
</evidence>
<evidence type="ECO:0000313" key="3">
    <source>
        <dbReference type="Proteomes" id="UP001279734"/>
    </source>
</evidence>
<dbReference type="Proteomes" id="UP001279734">
    <property type="component" value="Unassembled WGS sequence"/>
</dbReference>
<organism evidence="2 3">
    <name type="scientific">Nepenthes gracilis</name>
    <name type="common">Slender pitcher plant</name>
    <dbReference type="NCBI Taxonomy" id="150966"/>
    <lineage>
        <taxon>Eukaryota</taxon>
        <taxon>Viridiplantae</taxon>
        <taxon>Streptophyta</taxon>
        <taxon>Embryophyta</taxon>
        <taxon>Tracheophyta</taxon>
        <taxon>Spermatophyta</taxon>
        <taxon>Magnoliopsida</taxon>
        <taxon>eudicotyledons</taxon>
        <taxon>Gunneridae</taxon>
        <taxon>Pentapetalae</taxon>
        <taxon>Caryophyllales</taxon>
        <taxon>Nepenthaceae</taxon>
        <taxon>Nepenthes</taxon>
    </lineage>
</organism>
<keyword evidence="3" id="KW-1185">Reference proteome</keyword>
<comment type="caution">
    <text evidence="2">The sequence shown here is derived from an EMBL/GenBank/DDBJ whole genome shotgun (WGS) entry which is preliminary data.</text>
</comment>
<dbReference type="EMBL" id="BSYO01000022">
    <property type="protein sequence ID" value="GMH20465.1"/>
    <property type="molecule type" value="Genomic_DNA"/>
</dbReference>
<dbReference type="AlphaFoldDB" id="A0AAD3SZB2"/>
<reference evidence="2" key="1">
    <citation type="submission" date="2023-05" db="EMBL/GenBank/DDBJ databases">
        <title>Nepenthes gracilis genome sequencing.</title>
        <authorList>
            <person name="Fukushima K."/>
        </authorList>
    </citation>
    <scope>NUCLEOTIDE SEQUENCE</scope>
    <source>
        <strain evidence="2">SING2019-196</strain>
    </source>
</reference>